<comment type="caution">
    <text evidence="6">The sequence shown here is derived from an EMBL/GenBank/DDBJ whole genome shotgun (WGS) entry which is preliminary data.</text>
</comment>
<dbReference type="Proteomes" id="UP000661691">
    <property type="component" value="Unassembled WGS sequence"/>
</dbReference>
<feature type="signal peptide" evidence="4">
    <location>
        <begin position="1"/>
        <end position="22"/>
    </location>
</feature>
<keyword evidence="3 4" id="KW-0732">Signal</keyword>
<dbReference type="InterPro" id="IPR039424">
    <property type="entry name" value="SBP_5"/>
</dbReference>
<dbReference type="GO" id="GO:0015833">
    <property type="term" value="P:peptide transport"/>
    <property type="evidence" value="ECO:0007669"/>
    <property type="project" value="TreeGrafter"/>
</dbReference>
<comment type="similarity">
    <text evidence="1">Belongs to the bacterial solute-binding protein 5 family.</text>
</comment>
<dbReference type="Gene3D" id="3.40.190.10">
    <property type="entry name" value="Periplasmic binding protein-like II"/>
    <property type="match status" value="1"/>
</dbReference>
<feature type="chain" id="PRO_5038647644" description="Solute-binding protein family 5 domain-containing protein" evidence="4">
    <location>
        <begin position="23"/>
        <end position="557"/>
    </location>
</feature>
<dbReference type="EMBL" id="JACXAH010000002">
    <property type="protein sequence ID" value="MBD1370890.1"/>
    <property type="molecule type" value="Genomic_DNA"/>
</dbReference>
<dbReference type="Gene3D" id="3.10.105.10">
    <property type="entry name" value="Dipeptide-binding Protein, Domain 3"/>
    <property type="match status" value="1"/>
</dbReference>
<sequence length="557" mass="62765">MKNKLSFLSISFILVLSVFLSACGNKQDAGSGNGATGEPQDGGKVTLAMFSAPQGIFNPVFYEDQYDAYVLEYTFDDLFGYDSNLNISTEKSLGDSYKFENDNKTLTIKMKQEAKWHDGKPVTIDDMIFAWEVIADKEYTGPRFSNISMIKGAQEKKDGKADKIAGITKIDDYTVKLELNQAQANTISEIWDYPLAKHLYEGVPIKDMPNAEPTKKNIVGNAEFKVKEIKANEYVVLERNDDYWRGKAHLDQIVLKVVNQDVAIGALKKGDVDFVPQIQPKEFDDLDKNDNVEIKEIGDFGYQYMGINHESTKLQDQKLRQALVYGIDRAAMVKGLLKGHGYVLNQHIPKVSWAYNEGLDDAYPYDVEKAKSILAEAGYKDLNGDGFVEGKDGKAFSLKLDYPTGNPVREQSAPIIKENLEKIGLKIDLQQPREVASHYDAVEQGKTELYLAGWGLVPDPDPSGIFLSTDTFNYLRYKNAESDKLIKAAVTSSDAFDQAKRKEMYKTWTEKINEDVPQVFLYGQNRIEAWNKRVNGVTFDWRGAIESPDAIDWWVAK</sequence>
<dbReference type="PIRSF" id="PIRSF002741">
    <property type="entry name" value="MppA"/>
    <property type="match status" value="1"/>
</dbReference>
<evidence type="ECO:0000256" key="1">
    <source>
        <dbReference type="ARBA" id="ARBA00005695"/>
    </source>
</evidence>
<keyword evidence="2" id="KW-0813">Transport</keyword>
<evidence type="ECO:0000256" key="2">
    <source>
        <dbReference type="ARBA" id="ARBA00022448"/>
    </source>
</evidence>
<dbReference type="PROSITE" id="PS51257">
    <property type="entry name" value="PROKAR_LIPOPROTEIN"/>
    <property type="match status" value="1"/>
</dbReference>
<dbReference type="GO" id="GO:0043190">
    <property type="term" value="C:ATP-binding cassette (ABC) transporter complex"/>
    <property type="evidence" value="ECO:0007669"/>
    <property type="project" value="InterPro"/>
</dbReference>
<evidence type="ECO:0000313" key="6">
    <source>
        <dbReference type="EMBL" id="MBD1370890.1"/>
    </source>
</evidence>
<evidence type="ECO:0000259" key="5">
    <source>
        <dbReference type="Pfam" id="PF00496"/>
    </source>
</evidence>
<evidence type="ECO:0000256" key="3">
    <source>
        <dbReference type="ARBA" id="ARBA00022729"/>
    </source>
</evidence>
<keyword evidence="7" id="KW-1185">Reference proteome</keyword>
<proteinExistence type="inferred from homology"/>
<reference evidence="6" key="1">
    <citation type="submission" date="2020-09" db="EMBL/GenBank/DDBJ databases">
        <title>A novel bacterium of genus Hazenella, isolated from South China Sea.</title>
        <authorList>
            <person name="Huang H."/>
            <person name="Mo K."/>
            <person name="Hu Y."/>
        </authorList>
    </citation>
    <scope>NUCLEOTIDE SEQUENCE</scope>
    <source>
        <strain evidence="6">IB182357</strain>
    </source>
</reference>
<evidence type="ECO:0000313" key="7">
    <source>
        <dbReference type="Proteomes" id="UP000661691"/>
    </source>
</evidence>
<dbReference type="GO" id="GO:1904680">
    <property type="term" value="F:peptide transmembrane transporter activity"/>
    <property type="evidence" value="ECO:0007669"/>
    <property type="project" value="TreeGrafter"/>
</dbReference>
<evidence type="ECO:0000256" key="4">
    <source>
        <dbReference type="SAM" id="SignalP"/>
    </source>
</evidence>
<dbReference type="Gene3D" id="3.90.76.10">
    <property type="entry name" value="Dipeptide-binding Protein, Domain 1"/>
    <property type="match status" value="1"/>
</dbReference>
<dbReference type="SUPFAM" id="SSF53850">
    <property type="entry name" value="Periplasmic binding protein-like II"/>
    <property type="match status" value="1"/>
</dbReference>
<dbReference type="Pfam" id="PF00496">
    <property type="entry name" value="SBP_bac_5"/>
    <property type="match status" value="1"/>
</dbReference>
<dbReference type="InterPro" id="IPR030678">
    <property type="entry name" value="Peptide/Ni-bd"/>
</dbReference>
<name>A0A926RSB6_9BACL</name>
<dbReference type="GO" id="GO:0042597">
    <property type="term" value="C:periplasmic space"/>
    <property type="evidence" value="ECO:0007669"/>
    <property type="project" value="UniProtKB-ARBA"/>
</dbReference>
<dbReference type="InterPro" id="IPR000914">
    <property type="entry name" value="SBP_5_dom"/>
</dbReference>
<gene>
    <name evidence="6" type="ORF">IC620_00750</name>
</gene>
<dbReference type="PANTHER" id="PTHR30290">
    <property type="entry name" value="PERIPLASMIC BINDING COMPONENT OF ABC TRANSPORTER"/>
    <property type="match status" value="1"/>
</dbReference>
<dbReference type="RefSeq" id="WP_191141302.1">
    <property type="nucleotide sequence ID" value="NZ_JACXAH010000002.1"/>
</dbReference>
<accession>A0A926RSB6</accession>
<protein>
    <recommendedName>
        <fullName evidence="5">Solute-binding protein family 5 domain-containing protein</fullName>
    </recommendedName>
</protein>
<organism evidence="6 7">
    <name type="scientific">Polycladospora coralii</name>
    <dbReference type="NCBI Taxonomy" id="2771432"/>
    <lineage>
        <taxon>Bacteria</taxon>
        <taxon>Bacillati</taxon>
        <taxon>Bacillota</taxon>
        <taxon>Bacilli</taxon>
        <taxon>Bacillales</taxon>
        <taxon>Thermoactinomycetaceae</taxon>
        <taxon>Polycladospora</taxon>
    </lineage>
</organism>
<feature type="domain" description="Solute-binding protein family 5" evidence="5">
    <location>
        <begin position="94"/>
        <end position="465"/>
    </location>
</feature>
<dbReference type="AlphaFoldDB" id="A0A926RSB6"/>
<dbReference type="PANTHER" id="PTHR30290:SF9">
    <property type="entry name" value="OLIGOPEPTIDE-BINDING PROTEIN APPA"/>
    <property type="match status" value="1"/>
</dbReference>